<proteinExistence type="predicted"/>
<organism evidence="1">
    <name type="scientific">Ovis aries</name>
    <name type="common">Sheep</name>
    <dbReference type="NCBI Taxonomy" id="9940"/>
    <lineage>
        <taxon>Eukaryota</taxon>
        <taxon>Metazoa</taxon>
        <taxon>Chordata</taxon>
        <taxon>Craniata</taxon>
        <taxon>Vertebrata</taxon>
        <taxon>Euteleostomi</taxon>
        <taxon>Mammalia</taxon>
        <taxon>Eutheria</taxon>
        <taxon>Laurasiatheria</taxon>
        <taxon>Artiodactyla</taxon>
        <taxon>Ruminantia</taxon>
        <taxon>Pecora</taxon>
        <taxon>Bovidae</taxon>
        <taxon>Caprinae</taxon>
        <taxon>Ovis</taxon>
    </lineage>
</organism>
<dbReference type="Ensembl" id="ENSOART00020001069.2">
    <property type="protein sequence ID" value="ENSOARP00020062454.1"/>
    <property type="gene ID" value="ENSOARG00020000768.2"/>
</dbReference>
<evidence type="ECO:0000313" key="1">
    <source>
        <dbReference type="Ensembl" id="ENSOARP00020062454.1"/>
    </source>
</evidence>
<reference evidence="1" key="2">
    <citation type="submission" date="2025-08" db="UniProtKB">
        <authorList>
            <consortium name="Ensembl"/>
        </authorList>
    </citation>
    <scope>IDENTIFICATION</scope>
</reference>
<accession>A0AC11ERT0</accession>
<reference evidence="1" key="1">
    <citation type="submission" date="2020-11" db="EMBL/GenBank/DDBJ databases">
        <authorList>
            <person name="Davenport K.M."/>
            <person name="Bickhart D.M."/>
            <person name="Smith T.P.L."/>
            <person name="Murdoch B.M."/>
            <person name="Rosen B.D."/>
        </authorList>
    </citation>
    <scope>NUCLEOTIDE SEQUENCE [LARGE SCALE GENOMIC DNA]</scope>
    <source>
        <strain evidence="1">OAR_USU_Benz2616</strain>
    </source>
</reference>
<protein>
    <submittedName>
        <fullName evidence="1">Uncharacterized protein</fullName>
    </submittedName>
</protein>
<name>A0AC11ERT0_SHEEP</name>
<sequence length="135" mass="15775">MVAECLRDCSQDSVTFADVAVYFTQEEWTLLNPFQRKLYRNVMLENYKNLTTAGYQAFKPTLVSWLEQDVLKTVERGILQEWEMQPISNDLGIQQDILPEKTSNRVQMVRSVSFIHKKILIFLLVNIGISIQHEH</sequence>
<reference evidence="1" key="3">
    <citation type="submission" date="2025-09" db="UniProtKB">
        <authorList>
            <consortium name="Ensembl"/>
        </authorList>
    </citation>
    <scope>IDENTIFICATION</scope>
</reference>